<reference evidence="3" key="1">
    <citation type="submission" date="2023-01" db="EMBL/GenBank/DDBJ databases">
        <title>Metagenome sequencing of chrysophaentin producing Chrysophaeum taylorii.</title>
        <authorList>
            <person name="Davison J."/>
            <person name="Bewley C."/>
        </authorList>
    </citation>
    <scope>NUCLEOTIDE SEQUENCE</scope>
    <source>
        <strain evidence="3">NIES-1699</strain>
    </source>
</reference>
<name>A0AAD7UF78_9STRA</name>
<feature type="compositionally biased region" description="Polar residues" evidence="1">
    <location>
        <begin position="691"/>
        <end position="700"/>
    </location>
</feature>
<evidence type="ECO:0000313" key="3">
    <source>
        <dbReference type="EMBL" id="KAJ8602965.1"/>
    </source>
</evidence>
<protein>
    <recommendedName>
        <fullName evidence="5">Peptidase M11 gametolysin domain-containing protein</fullName>
    </recommendedName>
</protein>
<evidence type="ECO:0000313" key="4">
    <source>
        <dbReference type="Proteomes" id="UP001230188"/>
    </source>
</evidence>
<organism evidence="3 4">
    <name type="scientific">Chrysophaeum taylorii</name>
    <dbReference type="NCBI Taxonomy" id="2483200"/>
    <lineage>
        <taxon>Eukaryota</taxon>
        <taxon>Sar</taxon>
        <taxon>Stramenopiles</taxon>
        <taxon>Ochrophyta</taxon>
        <taxon>Pelagophyceae</taxon>
        <taxon>Pelagomonadales</taxon>
        <taxon>Pelagomonadaceae</taxon>
        <taxon>Chrysophaeum</taxon>
    </lineage>
</organism>
<dbReference type="AlphaFoldDB" id="A0AAD7UF78"/>
<feature type="transmembrane region" description="Helical" evidence="2">
    <location>
        <begin position="876"/>
        <end position="899"/>
    </location>
</feature>
<dbReference type="Proteomes" id="UP001230188">
    <property type="component" value="Unassembled WGS sequence"/>
</dbReference>
<dbReference type="SUPFAM" id="SSF55486">
    <property type="entry name" value="Metalloproteases ('zincins'), catalytic domain"/>
    <property type="match status" value="1"/>
</dbReference>
<sequence>MIGRDLVGSTASIHEAVVRATLSGNASTLAEACAERRSVLEALVEQRRYEELADVSFALEAPCEDDDEPYVGFANVAVRMESDRDRTSSSRRLATASINGRRFQMLTTAARLKLTARGVPVVGVVLGGTRFVALDAPMRCESGRIVSCHDASGKWRHFESLKHASEASREMIRTAERRAKLSRLADIETNHVAGIKSILFIPICPSDSDCDEAYDYGLIASDYGGDLEQYLIAVVALCNDYLEASSWGTVSLEATYLPIQQVEYTQADCASGDSITHLVDESASSYDNMAFDAAEAAGASVGAYDYNVVVIPKCASLTWSGVGWVGYAGTALNLFATSLDPSLAHELGHNFGANHASFANADDGSRGAVAWWSEASSTWVEYANPFSVMGAGILSTDDYSAQFLVEGKIIFDWVGVCNVQVVAPFDDDTGASLCNPCGPYHLQATDDGTLDPAIPVAIQVETSTRDRYLFVEYRESSGGAVLTWSDVYLTAYGTGAYGNTVIADTTPETESLGDAVLVPGRSYEVDLGLESIQGERLVSVSVEQHNSGRLLVTVTPAASSSSLAPTTAFATAEPTSDDDRCGEPCCAFVEIYGVTYTKLTTGTSGACCSGTCSYVSDAGVYLHYLELYDEYFASSQMPCHTSGTLIYTFRESKSAVAEYCDATPPSCPGATPVPSAVPTTPTRAPSRPTACPSSRSPSTHAPTIAKISFVAGNLEFSGLSSIQAANFSSVFASAVALVADYGDAQSVAITTASPTRRRLLSSSENIQVRYSISLESISAESVAGRLNNATLSDFDRALAVALTNRSQRTRLVFDDVSTSSASSATIIAATAVPTAVPSSLPTSQPNKAAGPTPVAPPTPLDDEESSSSSSSSTRRIFVVVFVAASSCVAGAALAAAAWWRHVVHRASKVHDSKVHANDREVQVRPPNK</sequence>
<feature type="region of interest" description="Disordered" evidence="1">
    <location>
        <begin position="836"/>
        <end position="869"/>
    </location>
</feature>
<keyword evidence="4" id="KW-1185">Reference proteome</keyword>
<feature type="region of interest" description="Disordered" evidence="1">
    <location>
        <begin position="671"/>
        <end position="700"/>
    </location>
</feature>
<keyword evidence="2" id="KW-1133">Transmembrane helix</keyword>
<evidence type="ECO:0000256" key="2">
    <source>
        <dbReference type="SAM" id="Phobius"/>
    </source>
</evidence>
<keyword evidence="2" id="KW-0812">Transmembrane</keyword>
<feature type="compositionally biased region" description="Low complexity" evidence="1">
    <location>
        <begin position="671"/>
        <end position="690"/>
    </location>
</feature>
<dbReference type="Pfam" id="PF13688">
    <property type="entry name" value="Reprolysin_5"/>
    <property type="match status" value="1"/>
</dbReference>
<dbReference type="EMBL" id="JAQMWT010000362">
    <property type="protein sequence ID" value="KAJ8602965.1"/>
    <property type="molecule type" value="Genomic_DNA"/>
</dbReference>
<keyword evidence="2" id="KW-0472">Membrane</keyword>
<proteinExistence type="predicted"/>
<accession>A0AAD7UF78</accession>
<gene>
    <name evidence="3" type="ORF">CTAYLR_001573</name>
</gene>
<evidence type="ECO:0008006" key="5">
    <source>
        <dbReference type="Google" id="ProtNLM"/>
    </source>
</evidence>
<comment type="caution">
    <text evidence="3">The sequence shown here is derived from an EMBL/GenBank/DDBJ whole genome shotgun (WGS) entry which is preliminary data.</text>
</comment>
<evidence type="ECO:0000256" key="1">
    <source>
        <dbReference type="SAM" id="MobiDB-lite"/>
    </source>
</evidence>